<dbReference type="PANTHER" id="PTHR34133:SF8">
    <property type="entry name" value="OS07G0633000 PROTEIN"/>
    <property type="match status" value="1"/>
</dbReference>
<protein>
    <submittedName>
        <fullName evidence="1">Uncharacterized protein</fullName>
    </submittedName>
</protein>
<reference evidence="1" key="1">
    <citation type="submission" date="2010-04" db="EMBL/GenBank/DDBJ databases">
        <authorList>
            <person name="Reid K.E."/>
            <person name="Liao N."/>
            <person name="Chan S."/>
            <person name="Docking R."/>
            <person name="Taylor G."/>
            <person name="Moore R."/>
            <person name="Mayo M."/>
            <person name="Munro S."/>
            <person name="King J."/>
            <person name="Yanchuk A."/>
            <person name="Holt R."/>
            <person name="Jones S."/>
            <person name="Marra M."/>
            <person name="Ritland C.E."/>
            <person name="Ritland K."/>
            <person name="Bohlmann J."/>
        </authorList>
    </citation>
    <scope>NUCLEOTIDE SEQUENCE</scope>
    <source>
        <tissue evidence="1">Bud</tissue>
    </source>
</reference>
<proteinExistence type="evidence at transcript level"/>
<sequence>MESPPAMTAIGSYKINMNSNLQNVWTVPSYLTFNKIKKRRSLQKSSSSIVRAQLVEFQATRRVDVPFRQEGAWKGEDYIKETERIVKITFPDSSRINYLGDNVWRARLRPVTFFTVTAIPFCDIKVFHTNNSLQLASNRLVLDLKGLPGQNDGFDFQFSLQGELLVHRESASVLESEQTPSFRGWVTMGLNVDLPLPFSLMPDYIILPVGNGILDRILGAMERELASRIIRDYNIWCHVSTELTGTVTQLLAP</sequence>
<evidence type="ECO:0000313" key="1">
    <source>
        <dbReference type="EMBL" id="ADE77171.1"/>
    </source>
</evidence>
<accession>D5ACA2</accession>
<dbReference type="PANTHER" id="PTHR34133">
    <property type="entry name" value="OS07G0633000 PROTEIN"/>
    <property type="match status" value="1"/>
</dbReference>
<dbReference type="AlphaFoldDB" id="D5ACA2"/>
<dbReference type="EMBL" id="BT123876">
    <property type="protein sequence ID" value="ADE77171.1"/>
    <property type="molecule type" value="mRNA"/>
</dbReference>
<dbReference type="InterPro" id="IPR018971">
    <property type="entry name" value="DUF1997"/>
</dbReference>
<dbReference type="Pfam" id="PF09366">
    <property type="entry name" value="DUF1997"/>
    <property type="match status" value="1"/>
</dbReference>
<organism evidence="1">
    <name type="scientific">Picea sitchensis</name>
    <name type="common">Sitka spruce</name>
    <name type="synonym">Pinus sitchensis</name>
    <dbReference type="NCBI Taxonomy" id="3332"/>
    <lineage>
        <taxon>Eukaryota</taxon>
        <taxon>Viridiplantae</taxon>
        <taxon>Streptophyta</taxon>
        <taxon>Embryophyta</taxon>
        <taxon>Tracheophyta</taxon>
        <taxon>Spermatophyta</taxon>
        <taxon>Pinopsida</taxon>
        <taxon>Pinidae</taxon>
        <taxon>Conifers I</taxon>
        <taxon>Pinales</taxon>
        <taxon>Pinaceae</taxon>
        <taxon>Picea</taxon>
    </lineage>
</organism>
<name>D5ACA2_PICSI</name>